<comment type="caution">
    <text evidence="1">The sequence shown here is derived from an EMBL/GenBank/DDBJ whole genome shotgun (WGS) entry which is preliminary data.</text>
</comment>
<protein>
    <submittedName>
        <fullName evidence="1">Uncharacterized protein</fullName>
    </submittedName>
</protein>
<evidence type="ECO:0000313" key="1">
    <source>
        <dbReference type="EMBL" id="CAD8123195.1"/>
    </source>
</evidence>
<reference evidence="1" key="1">
    <citation type="submission" date="2021-01" db="EMBL/GenBank/DDBJ databases">
        <authorList>
            <consortium name="Genoscope - CEA"/>
            <person name="William W."/>
        </authorList>
    </citation>
    <scope>NUCLEOTIDE SEQUENCE</scope>
</reference>
<sequence>MARTNYRNQFIWKVKDENQPTADDIKQKQFHQTITKIFPNQQRSVYQESFVYKNQKPIRVFVKPEEIQTCNAYQGQFLTTKQMDYEGKQHTVKEILQKPWKGRLIKKLQNIL</sequence>
<dbReference type="EMBL" id="CAJJDN010000143">
    <property type="protein sequence ID" value="CAD8123195.1"/>
    <property type="molecule type" value="Genomic_DNA"/>
</dbReference>
<gene>
    <name evidence="1" type="ORF">PSON_ATCC_30995.1.T1430076</name>
</gene>
<name>A0A8S1R7H0_9CILI</name>
<keyword evidence="2" id="KW-1185">Reference proteome</keyword>
<accession>A0A8S1R7H0</accession>
<dbReference type="Proteomes" id="UP000692954">
    <property type="component" value="Unassembled WGS sequence"/>
</dbReference>
<proteinExistence type="predicted"/>
<evidence type="ECO:0000313" key="2">
    <source>
        <dbReference type="Proteomes" id="UP000692954"/>
    </source>
</evidence>
<organism evidence="1 2">
    <name type="scientific">Paramecium sonneborni</name>
    <dbReference type="NCBI Taxonomy" id="65129"/>
    <lineage>
        <taxon>Eukaryota</taxon>
        <taxon>Sar</taxon>
        <taxon>Alveolata</taxon>
        <taxon>Ciliophora</taxon>
        <taxon>Intramacronucleata</taxon>
        <taxon>Oligohymenophorea</taxon>
        <taxon>Peniculida</taxon>
        <taxon>Parameciidae</taxon>
        <taxon>Paramecium</taxon>
    </lineage>
</organism>
<dbReference type="AlphaFoldDB" id="A0A8S1R7H0"/>